<evidence type="ECO:0000256" key="2">
    <source>
        <dbReference type="ARBA" id="ARBA00022840"/>
    </source>
</evidence>
<evidence type="ECO:0000259" key="5">
    <source>
        <dbReference type="PROSITE" id="PS50011"/>
    </source>
</evidence>
<evidence type="ECO:0000313" key="7">
    <source>
        <dbReference type="Proteomes" id="UP001300502"/>
    </source>
</evidence>
<dbReference type="InterPro" id="IPR000719">
    <property type="entry name" value="Prot_kinase_dom"/>
</dbReference>
<evidence type="ECO:0000256" key="3">
    <source>
        <dbReference type="PROSITE-ProRule" id="PRU10141"/>
    </source>
</evidence>
<dbReference type="GO" id="GO:0004674">
    <property type="term" value="F:protein serine/threonine kinase activity"/>
    <property type="evidence" value="ECO:0007669"/>
    <property type="project" value="UniProtKB-KW"/>
</dbReference>
<dbReference type="InterPro" id="IPR008271">
    <property type="entry name" value="Ser/Thr_kinase_AS"/>
</dbReference>
<dbReference type="InterPro" id="IPR011009">
    <property type="entry name" value="Kinase-like_dom_sf"/>
</dbReference>
<comment type="caution">
    <text evidence="6">The sequence shown here is derived from an EMBL/GenBank/DDBJ whole genome shotgun (WGS) entry which is preliminary data.</text>
</comment>
<dbReference type="PROSITE" id="PS50011">
    <property type="entry name" value="PROTEIN_KINASE_DOM"/>
    <property type="match status" value="1"/>
</dbReference>
<dbReference type="InterPro" id="IPR017441">
    <property type="entry name" value="Protein_kinase_ATP_BS"/>
</dbReference>
<accession>A0AAV9I7E1</accession>
<dbReference type="Gene3D" id="1.10.510.10">
    <property type="entry name" value="Transferase(Phosphotransferase) domain 1"/>
    <property type="match status" value="1"/>
</dbReference>
<comment type="similarity">
    <text evidence="4">Belongs to the protein kinase superfamily.</text>
</comment>
<dbReference type="SMART" id="SM00220">
    <property type="entry name" value="S_TKc"/>
    <property type="match status" value="1"/>
</dbReference>
<evidence type="ECO:0000256" key="1">
    <source>
        <dbReference type="ARBA" id="ARBA00022741"/>
    </source>
</evidence>
<dbReference type="FunFam" id="3.30.200.20:FF:000042">
    <property type="entry name" value="Aurora kinase A"/>
    <property type="match status" value="1"/>
</dbReference>
<keyword evidence="4" id="KW-0808">Transferase</keyword>
<dbReference type="Pfam" id="PF00069">
    <property type="entry name" value="Pkinase"/>
    <property type="match status" value="1"/>
</dbReference>
<reference evidence="6 7" key="1">
    <citation type="submission" date="2022-07" db="EMBL/GenBank/DDBJ databases">
        <title>Genome-wide signatures of adaptation to extreme environments.</title>
        <authorList>
            <person name="Cho C.H."/>
            <person name="Yoon H.S."/>
        </authorList>
    </citation>
    <scope>NUCLEOTIDE SEQUENCE [LARGE SCALE GENOMIC DNA]</scope>
    <source>
        <strain evidence="6 7">108.79 E11</strain>
    </source>
</reference>
<sequence>MYGNKYKILRRLGKGSHGTVVLAEDQETFEQVAVKRLRQNFCSYEESLSSRELQILKALRHPNIITLLDAFYEDGRLYLVFEYLEYNLCELLKQQRRSLSYNHSSNQTQGMREDEVRLIMSAVLEGISYIHQKGFVHRDLKPENILCSKTGAYGPVKIADFSLATTYSSEERHSPIRAMTGYVATRWYRAPELLLLNSPITAAVPGGRLDTKGYQEMSKYAPSADMWSIGVIFAELLLGSPLFPGKTEEQQLRLTAQVLGTPPVPEKAIHDCSKRVIQSFSKNLSRSSLKPPPRVPLRYRVQSLMKVLLPPMAPQPLEQLFPNANSDAIQILSVLLVYDPAMRPSASELLHYEFFRKLRMEDRYMEDENFECHRRNDIRRFPLGFVHSDEIGCTTSQYGTETIEDEDYHSEPVLEDSRRFYVSKKSNGQHQNVSFKFSLRP</sequence>
<keyword evidence="1 3" id="KW-0547">Nucleotide-binding</keyword>
<keyword evidence="4" id="KW-0418">Kinase</keyword>
<dbReference type="SUPFAM" id="SSF56112">
    <property type="entry name" value="Protein kinase-like (PK-like)"/>
    <property type="match status" value="1"/>
</dbReference>
<feature type="domain" description="Protein kinase" evidence="5">
    <location>
        <begin position="6"/>
        <end position="355"/>
    </location>
</feature>
<dbReference type="PROSITE" id="PS00107">
    <property type="entry name" value="PROTEIN_KINASE_ATP"/>
    <property type="match status" value="1"/>
</dbReference>
<name>A0AAV9I7E1_9RHOD</name>
<feature type="binding site" evidence="3">
    <location>
        <position position="35"/>
    </location>
    <ligand>
        <name>ATP</name>
        <dbReference type="ChEBI" id="CHEBI:30616"/>
    </ligand>
</feature>
<dbReference type="PANTHER" id="PTHR24055">
    <property type="entry name" value="MITOGEN-ACTIVATED PROTEIN KINASE"/>
    <property type="match status" value="1"/>
</dbReference>
<dbReference type="PROSITE" id="PS00108">
    <property type="entry name" value="PROTEIN_KINASE_ST"/>
    <property type="match status" value="1"/>
</dbReference>
<evidence type="ECO:0000256" key="4">
    <source>
        <dbReference type="RuleBase" id="RU000304"/>
    </source>
</evidence>
<protein>
    <recommendedName>
        <fullName evidence="5">Protein kinase domain-containing protein</fullName>
    </recommendedName>
</protein>
<proteinExistence type="inferred from homology"/>
<dbReference type="InterPro" id="IPR050117">
    <property type="entry name" value="MAPK"/>
</dbReference>
<keyword evidence="4" id="KW-0723">Serine/threonine-protein kinase</keyword>
<organism evidence="6 7">
    <name type="scientific">Galdieria yellowstonensis</name>
    <dbReference type="NCBI Taxonomy" id="3028027"/>
    <lineage>
        <taxon>Eukaryota</taxon>
        <taxon>Rhodophyta</taxon>
        <taxon>Bangiophyceae</taxon>
        <taxon>Galdieriales</taxon>
        <taxon>Galdieriaceae</taxon>
        <taxon>Galdieria</taxon>
    </lineage>
</organism>
<keyword evidence="7" id="KW-1185">Reference proteome</keyword>
<keyword evidence="2 3" id="KW-0067">ATP-binding</keyword>
<dbReference type="Proteomes" id="UP001300502">
    <property type="component" value="Unassembled WGS sequence"/>
</dbReference>
<dbReference type="AlphaFoldDB" id="A0AAV9I7E1"/>
<dbReference type="GO" id="GO:0005524">
    <property type="term" value="F:ATP binding"/>
    <property type="evidence" value="ECO:0007669"/>
    <property type="project" value="UniProtKB-UniRule"/>
</dbReference>
<evidence type="ECO:0000313" key="6">
    <source>
        <dbReference type="EMBL" id="KAK4522966.1"/>
    </source>
</evidence>
<dbReference type="EMBL" id="JANCYU010000010">
    <property type="protein sequence ID" value="KAK4522966.1"/>
    <property type="molecule type" value="Genomic_DNA"/>
</dbReference>
<gene>
    <name evidence="6" type="ORF">GAYE_PCTG33G0856</name>
</gene>
<dbReference type="Gene3D" id="3.30.200.20">
    <property type="entry name" value="Phosphorylase Kinase, domain 1"/>
    <property type="match status" value="1"/>
</dbReference>